<dbReference type="InterPro" id="IPR000095">
    <property type="entry name" value="CRIB_dom"/>
</dbReference>
<protein>
    <submittedName>
        <fullName evidence="6">Cdc42 effector protein 1-like</fullName>
    </submittedName>
</protein>
<accession>A0AAJ7UH54</accession>
<dbReference type="Pfam" id="PF14957">
    <property type="entry name" value="BORG_CEP"/>
    <property type="match status" value="1"/>
</dbReference>
<comment type="subcellular location">
    <subcellularLocation>
        <location evidence="1">Endomembrane system</location>
        <topology evidence="1">Peripheral membrane protein</topology>
    </subcellularLocation>
</comment>
<dbReference type="PANTHER" id="PTHR15344">
    <property type="entry name" value="CDC42 EFFECTOR PROTEIN BORG"/>
    <property type="match status" value="1"/>
</dbReference>
<dbReference type="GeneID" id="116957872"/>
<dbReference type="GO" id="GO:0005856">
    <property type="term" value="C:cytoskeleton"/>
    <property type="evidence" value="ECO:0007669"/>
    <property type="project" value="TreeGrafter"/>
</dbReference>
<dbReference type="GO" id="GO:0031267">
    <property type="term" value="F:small GTPase binding"/>
    <property type="evidence" value="ECO:0007669"/>
    <property type="project" value="TreeGrafter"/>
</dbReference>
<feature type="compositionally biased region" description="Low complexity" evidence="3">
    <location>
        <begin position="107"/>
        <end position="121"/>
    </location>
</feature>
<name>A0AAJ7UH54_PETMA</name>
<proteinExistence type="inferred from homology"/>
<dbReference type="Proteomes" id="UP001318040">
    <property type="component" value="Chromosome 3"/>
</dbReference>
<dbReference type="RefSeq" id="XP_032836202.1">
    <property type="nucleotide sequence ID" value="XM_032980311.1"/>
</dbReference>
<feature type="compositionally biased region" description="Acidic residues" evidence="3">
    <location>
        <begin position="325"/>
        <end position="345"/>
    </location>
</feature>
<feature type="region of interest" description="Disordered" evidence="3">
    <location>
        <begin position="192"/>
        <end position="345"/>
    </location>
</feature>
<feature type="domain" description="CRIB" evidence="4">
    <location>
        <begin position="18"/>
        <end position="32"/>
    </location>
</feature>
<gene>
    <name evidence="6" type="primary">LOC116957872</name>
</gene>
<feature type="compositionally biased region" description="Low complexity" evidence="3">
    <location>
        <begin position="292"/>
        <end position="306"/>
    </location>
</feature>
<evidence type="ECO:0000313" key="6">
    <source>
        <dbReference type="RefSeq" id="XP_032836202.1"/>
    </source>
</evidence>
<keyword evidence="5" id="KW-1185">Reference proteome</keyword>
<organism evidence="5 6">
    <name type="scientific">Petromyzon marinus</name>
    <name type="common">Sea lamprey</name>
    <dbReference type="NCBI Taxonomy" id="7757"/>
    <lineage>
        <taxon>Eukaryota</taxon>
        <taxon>Metazoa</taxon>
        <taxon>Chordata</taxon>
        <taxon>Craniata</taxon>
        <taxon>Vertebrata</taxon>
        <taxon>Cyclostomata</taxon>
        <taxon>Hyperoartia</taxon>
        <taxon>Petromyzontiformes</taxon>
        <taxon>Petromyzontidae</taxon>
        <taxon>Petromyzon</taxon>
    </lineage>
</organism>
<feature type="compositionally biased region" description="Basic residues" evidence="3">
    <location>
        <begin position="1"/>
        <end position="10"/>
    </location>
</feature>
<dbReference type="GO" id="GO:0007266">
    <property type="term" value="P:Rho protein signal transduction"/>
    <property type="evidence" value="ECO:0007669"/>
    <property type="project" value="TreeGrafter"/>
</dbReference>
<evidence type="ECO:0000313" key="5">
    <source>
        <dbReference type="Proteomes" id="UP001318040"/>
    </source>
</evidence>
<dbReference type="InterPro" id="IPR029273">
    <property type="entry name" value="Cdc42_effect-like"/>
</dbReference>
<feature type="compositionally biased region" description="Basic and acidic residues" evidence="3">
    <location>
        <begin position="202"/>
        <end position="219"/>
    </location>
</feature>
<dbReference type="AlphaFoldDB" id="A0AAJ7UH54"/>
<feature type="compositionally biased region" description="Low complexity" evidence="3">
    <location>
        <begin position="233"/>
        <end position="246"/>
    </location>
</feature>
<evidence type="ECO:0000256" key="2">
    <source>
        <dbReference type="ARBA" id="ARBA00010770"/>
    </source>
</evidence>
<comment type="similarity">
    <text evidence="2">Belongs to the BORG/CEP family.</text>
</comment>
<dbReference type="InterPro" id="IPR051296">
    <property type="entry name" value="Cdc42_Effector_BORG/CEP"/>
</dbReference>
<feature type="region of interest" description="Disordered" evidence="3">
    <location>
        <begin position="1"/>
        <end position="20"/>
    </location>
</feature>
<evidence type="ECO:0000256" key="1">
    <source>
        <dbReference type="ARBA" id="ARBA00004184"/>
    </source>
</evidence>
<evidence type="ECO:0000259" key="4">
    <source>
        <dbReference type="PROSITE" id="PS50108"/>
    </source>
</evidence>
<dbReference type="SMART" id="SM00285">
    <property type="entry name" value="PBD"/>
    <property type="match status" value="1"/>
</dbReference>
<dbReference type="PROSITE" id="PS50108">
    <property type="entry name" value="CRIB"/>
    <property type="match status" value="1"/>
</dbReference>
<dbReference type="GO" id="GO:0008360">
    <property type="term" value="P:regulation of cell shape"/>
    <property type="evidence" value="ECO:0007669"/>
    <property type="project" value="TreeGrafter"/>
</dbReference>
<dbReference type="PANTHER" id="PTHR15344:SF15">
    <property type="entry name" value="CDC42 EFFECTOR PROTEIN 5"/>
    <property type="match status" value="1"/>
</dbReference>
<dbReference type="GO" id="GO:0005886">
    <property type="term" value="C:plasma membrane"/>
    <property type="evidence" value="ECO:0007669"/>
    <property type="project" value="TreeGrafter"/>
</dbReference>
<dbReference type="KEGG" id="pmrn:116957872"/>
<feature type="compositionally biased region" description="Basic and acidic residues" evidence="3">
    <location>
        <begin position="125"/>
        <end position="142"/>
    </location>
</feature>
<reference evidence="6" key="1">
    <citation type="submission" date="2025-08" db="UniProtKB">
        <authorList>
            <consortium name="RefSeq"/>
        </authorList>
    </citation>
    <scope>IDENTIFICATION</scope>
    <source>
        <tissue evidence="6">Sperm</tissue>
    </source>
</reference>
<dbReference type="GO" id="GO:0031274">
    <property type="term" value="P:positive regulation of pseudopodium assembly"/>
    <property type="evidence" value="ECO:0007669"/>
    <property type="project" value="TreeGrafter"/>
</dbReference>
<dbReference type="GO" id="GO:0005737">
    <property type="term" value="C:cytoplasm"/>
    <property type="evidence" value="ECO:0007669"/>
    <property type="project" value="TreeGrafter"/>
</dbReference>
<feature type="region of interest" description="Disordered" evidence="3">
    <location>
        <begin position="41"/>
        <end position="172"/>
    </location>
</feature>
<dbReference type="GO" id="GO:0012505">
    <property type="term" value="C:endomembrane system"/>
    <property type="evidence" value="ECO:0007669"/>
    <property type="project" value="UniProtKB-SubCell"/>
</dbReference>
<sequence length="345" mass="35857">MPMFRQSKRNSRIDRDMISGPLGDFRHTMHIGRGGDVFGDTSFLSKPGAPPDRAADATPLPSPVASLAAPSDAWPAPAAGAKAKFSSPDSGLFDESAPRADAEWSFASRGSRAGAPGGHAANGKPADDGRVANGHPKPERSSGSDIESYDNYGGDAAPFPSPSGADLGMAFDLDLGPSMLDDILSVMDMKGSYGTASASSPERCDPAPRKTWEFHRDRDGDDEEEAGKGAGGRARASRAGSTGDGAPAPRNWNHDSGVVYEAASPRRDDVFGGAGAKATPAPYASPSHTVRSAGSHASSGSSAESGVACEDERRKFSSGSFDKLSDDEPGESYTFDDDDDDEIRV</sequence>
<dbReference type="Pfam" id="PF00786">
    <property type="entry name" value="PBD"/>
    <property type="match status" value="1"/>
</dbReference>
<dbReference type="GO" id="GO:0030838">
    <property type="term" value="P:positive regulation of actin filament polymerization"/>
    <property type="evidence" value="ECO:0007669"/>
    <property type="project" value="TreeGrafter"/>
</dbReference>
<evidence type="ECO:0000256" key="3">
    <source>
        <dbReference type="SAM" id="MobiDB-lite"/>
    </source>
</evidence>
<feature type="compositionally biased region" description="Low complexity" evidence="3">
    <location>
        <begin position="57"/>
        <end position="88"/>
    </location>
</feature>